<dbReference type="EMBL" id="KU935715">
    <property type="protein sequence ID" value="AND75259.1"/>
    <property type="molecule type" value="Genomic_DNA"/>
</dbReference>
<protein>
    <submittedName>
        <fullName evidence="1">Uncharacterized protein</fullName>
    </submittedName>
</protein>
<sequence>MTTDNLNQTDSLTGNEEFEIINNTSNQNYVNVSAIKNYILKDLKINLGIPLVENTLDENKPLSLAQRVYVDSLFNNINNRLTALEVLVNTHLQNQSN</sequence>
<proteinExistence type="predicted"/>
<gene>
    <name evidence="1" type="ORF">ME3_98</name>
</gene>
<keyword evidence="2" id="KW-1185">Reference proteome</keyword>
<name>A0A172Q0D1_9CAUD</name>
<evidence type="ECO:0000313" key="2">
    <source>
        <dbReference type="Proteomes" id="UP000225947"/>
    </source>
</evidence>
<dbReference type="Proteomes" id="UP000225947">
    <property type="component" value="Segment"/>
</dbReference>
<reference evidence="2" key="1">
    <citation type="submission" date="2016-03" db="EMBL/GenBank/DDBJ databases">
        <title>Characterization of Acinetobacter baumannii phage vB_AbaM_ME3.</title>
        <authorList>
            <person name="Buttimer C.T.H."/>
            <person name="Elbreki M."/>
            <person name="Coffey A."/>
        </authorList>
    </citation>
    <scope>NUCLEOTIDE SEQUENCE [LARGE SCALE GENOMIC DNA]</scope>
</reference>
<accession>A0A172Q0D1</accession>
<organism evidence="1 2">
    <name type="scientific">Acinetobacter phage vB_AbaM_ME3</name>
    <dbReference type="NCBI Taxonomy" id="1837876"/>
    <lineage>
        <taxon>Viruses</taxon>
        <taxon>Duplodnaviria</taxon>
        <taxon>Heunggongvirae</taxon>
        <taxon>Uroviricota</taxon>
        <taxon>Caudoviricetes</taxon>
        <taxon>Metrivirus</taxon>
        <taxon>Metrivirus ME3</taxon>
    </lineage>
</organism>
<evidence type="ECO:0000313" key="1">
    <source>
        <dbReference type="EMBL" id="AND75259.1"/>
    </source>
</evidence>